<dbReference type="NCBIfam" id="NF006089">
    <property type="entry name" value="PRK08241.1"/>
    <property type="match status" value="1"/>
</dbReference>
<dbReference type="PANTHER" id="PTHR43133">
    <property type="entry name" value="RNA POLYMERASE ECF-TYPE SIGMA FACTO"/>
    <property type="match status" value="1"/>
</dbReference>
<evidence type="ECO:0000256" key="4">
    <source>
        <dbReference type="ARBA" id="ARBA00023082"/>
    </source>
</evidence>
<dbReference type="GO" id="GO:0003677">
    <property type="term" value="F:DNA binding"/>
    <property type="evidence" value="ECO:0007669"/>
    <property type="project" value="InterPro"/>
</dbReference>
<feature type="domain" description="RNA polymerase sigma factor 70 region 4 type 2" evidence="7">
    <location>
        <begin position="157"/>
        <end position="206"/>
    </location>
</feature>
<keyword evidence="4" id="KW-0731">Sigma factor</keyword>
<organism evidence="9 10">
    <name type="scientific">Scleromatobacter humisilvae</name>
    <dbReference type="NCBI Taxonomy" id="2897159"/>
    <lineage>
        <taxon>Bacteria</taxon>
        <taxon>Pseudomonadati</taxon>
        <taxon>Pseudomonadota</taxon>
        <taxon>Betaproteobacteria</taxon>
        <taxon>Burkholderiales</taxon>
        <taxon>Sphaerotilaceae</taxon>
        <taxon>Scleromatobacter</taxon>
    </lineage>
</organism>
<dbReference type="InterPro" id="IPR013324">
    <property type="entry name" value="RNA_pol_sigma_r3/r4-like"/>
</dbReference>
<dbReference type="Gene3D" id="1.10.10.10">
    <property type="entry name" value="Winged helix-like DNA-binding domain superfamily/Winged helix DNA-binding domain"/>
    <property type="match status" value="1"/>
</dbReference>
<dbReference type="InterPro" id="IPR014284">
    <property type="entry name" value="RNA_pol_sigma-70_dom"/>
</dbReference>
<dbReference type="InterPro" id="IPR014305">
    <property type="entry name" value="RNA_pol_sigma-G_actinobac"/>
</dbReference>
<dbReference type="GO" id="GO:0016987">
    <property type="term" value="F:sigma factor activity"/>
    <property type="evidence" value="ECO:0007669"/>
    <property type="project" value="UniProtKB-KW"/>
</dbReference>
<proteinExistence type="inferred from homology"/>
<dbReference type="EMBL" id="JAJLJH010000001">
    <property type="protein sequence ID" value="MCK9684385.1"/>
    <property type="molecule type" value="Genomic_DNA"/>
</dbReference>
<evidence type="ECO:0000259" key="8">
    <source>
        <dbReference type="Pfam" id="PF12680"/>
    </source>
</evidence>
<dbReference type="Gene3D" id="3.10.450.50">
    <property type="match status" value="1"/>
</dbReference>
<feature type="domain" description="RNA polymerase sigma-70 region 2" evidence="6">
    <location>
        <begin position="36"/>
        <end position="101"/>
    </location>
</feature>
<name>A0A9X1YGG3_9BURK</name>
<dbReference type="InterPro" id="IPR039425">
    <property type="entry name" value="RNA_pol_sigma-70-like"/>
</dbReference>
<evidence type="ECO:0000259" key="7">
    <source>
        <dbReference type="Pfam" id="PF08281"/>
    </source>
</evidence>
<dbReference type="SUPFAM" id="SSF88946">
    <property type="entry name" value="Sigma2 domain of RNA polymerase sigma factors"/>
    <property type="match status" value="1"/>
</dbReference>
<dbReference type="InterPro" id="IPR036388">
    <property type="entry name" value="WH-like_DNA-bd_sf"/>
</dbReference>
<dbReference type="Pfam" id="PF04542">
    <property type="entry name" value="Sigma70_r2"/>
    <property type="match status" value="1"/>
</dbReference>
<protein>
    <submittedName>
        <fullName evidence="9">Sigma-70 family RNA polymerase sigma factor</fullName>
    </submittedName>
</protein>
<evidence type="ECO:0000256" key="1">
    <source>
        <dbReference type="ARBA" id="ARBA00010641"/>
    </source>
</evidence>
<dbReference type="Pfam" id="PF12680">
    <property type="entry name" value="SnoaL_2"/>
    <property type="match status" value="1"/>
</dbReference>
<accession>A0A9X1YGG3</accession>
<comment type="caution">
    <text evidence="9">The sequence shown here is derived from an EMBL/GenBank/DDBJ whole genome shotgun (WGS) entry which is preliminary data.</text>
</comment>
<evidence type="ECO:0000313" key="10">
    <source>
        <dbReference type="Proteomes" id="UP001139353"/>
    </source>
</evidence>
<feature type="domain" description="SnoaL-like" evidence="8">
    <location>
        <begin position="233"/>
        <end position="325"/>
    </location>
</feature>
<dbReference type="AlphaFoldDB" id="A0A9X1YGG3"/>
<reference evidence="9" key="1">
    <citation type="submission" date="2021-11" db="EMBL/GenBank/DDBJ databases">
        <title>BS-T2-15 a new species belonging to the Comamonadaceae family isolated from the soil of a French oak forest.</title>
        <authorList>
            <person name="Mieszkin S."/>
            <person name="Alain K."/>
        </authorList>
    </citation>
    <scope>NUCLEOTIDE SEQUENCE</scope>
    <source>
        <strain evidence="9">BS-T2-15</strain>
    </source>
</reference>
<dbReference type="GO" id="GO:0006352">
    <property type="term" value="P:DNA-templated transcription initiation"/>
    <property type="evidence" value="ECO:0007669"/>
    <property type="project" value="InterPro"/>
</dbReference>
<dbReference type="InterPro" id="IPR007627">
    <property type="entry name" value="RNA_pol_sigma70_r2"/>
</dbReference>
<evidence type="ECO:0000256" key="3">
    <source>
        <dbReference type="ARBA" id="ARBA00023015"/>
    </source>
</evidence>
<dbReference type="Gene3D" id="1.10.1740.10">
    <property type="match status" value="1"/>
</dbReference>
<dbReference type="Pfam" id="PF08281">
    <property type="entry name" value="Sigma70_r4_2"/>
    <property type="match status" value="1"/>
</dbReference>
<dbReference type="Proteomes" id="UP001139353">
    <property type="component" value="Unassembled WGS sequence"/>
</dbReference>
<dbReference type="RefSeq" id="WP_275680416.1">
    <property type="nucleotide sequence ID" value="NZ_JAJLJH010000001.1"/>
</dbReference>
<keyword evidence="5" id="KW-0804">Transcription</keyword>
<keyword evidence="10" id="KW-1185">Reference proteome</keyword>
<dbReference type="PANTHER" id="PTHR43133:SF65">
    <property type="entry name" value="ECF RNA POLYMERASE SIGMA FACTOR SIGG"/>
    <property type="match status" value="1"/>
</dbReference>
<evidence type="ECO:0000256" key="2">
    <source>
        <dbReference type="ARBA" id="ARBA00011344"/>
    </source>
</evidence>
<comment type="subunit">
    <text evidence="2">Interacts transiently with the RNA polymerase catalytic core formed by RpoA, RpoB, RpoC and RpoZ (2 alpha, 1 beta, 1 beta' and 1 omega subunit) to form the RNA polymerase holoenzyme that can initiate transcription.</text>
</comment>
<evidence type="ECO:0000259" key="6">
    <source>
        <dbReference type="Pfam" id="PF04542"/>
    </source>
</evidence>
<dbReference type="NCBIfam" id="TIGR02960">
    <property type="entry name" value="SigX5"/>
    <property type="match status" value="1"/>
</dbReference>
<dbReference type="CDD" id="cd06171">
    <property type="entry name" value="Sigma70_r4"/>
    <property type="match status" value="1"/>
</dbReference>
<dbReference type="SUPFAM" id="SSF88659">
    <property type="entry name" value="Sigma3 and sigma4 domains of RNA polymerase sigma factors"/>
    <property type="match status" value="1"/>
</dbReference>
<evidence type="ECO:0000256" key="5">
    <source>
        <dbReference type="ARBA" id="ARBA00023163"/>
    </source>
</evidence>
<dbReference type="InterPro" id="IPR032710">
    <property type="entry name" value="NTF2-like_dom_sf"/>
</dbReference>
<evidence type="ECO:0000313" key="9">
    <source>
        <dbReference type="EMBL" id="MCK9684385.1"/>
    </source>
</evidence>
<dbReference type="NCBIfam" id="TIGR02937">
    <property type="entry name" value="sigma70-ECF"/>
    <property type="match status" value="1"/>
</dbReference>
<dbReference type="InterPro" id="IPR013325">
    <property type="entry name" value="RNA_pol_sigma_r2"/>
</dbReference>
<dbReference type="InterPro" id="IPR037401">
    <property type="entry name" value="SnoaL-like"/>
</dbReference>
<dbReference type="InterPro" id="IPR013249">
    <property type="entry name" value="RNA_pol_sigma70_r4_t2"/>
</dbReference>
<dbReference type="SUPFAM" id="SSF54427">
    <property type="entry name" value="NTF2-like"/>
    <property type="match status" value="1"/>
</dbReference>
<keyword evidence="3" id="KW-0805">Transcription regulation</keyword>
<comment type="similarity">
    <text evidence="1">Belongs to the sigma-70 factor family. ECF subfamily.</text>
</comment>
<gene>
    <name evidence="9" type="ORF">LPC04_01540</name>
</gene>
<sequence length="349" mass="37542">MELHMGNEMAGVALAGTDLMSRARAGDGRAFRALTEPHRRELQVHCYRMLGSFHDAEDALQDAMLAAWRGLAGFDGRASLRTWLYRIATNRCLDALRAGRRRPAKQWDIPGIEPPAPTGLGEISWLEPYPDALSDGAIAASPGPEARYERAESLSLAFVTALQALPPRQLAVLVLRDVLGFHADEVAGMLGTTVESVKSALKRARAGLQRLLPPTTGPERPPDIDPAARASIVARFVSAYEAADIDALVALFTDDVFLSMPPMPLEYRGRDSVAAFFAFVFGQARGFQLVPTRANGQPAFGVYLRTPTGIPGVGLFVLTVAGDRIGAVTRFEETVLPAFGLPPSLPGLS</sequence>